<gene>
    <name evidence="2" type="ORF">SI65_04632</name>
</gene>
<sequence length="554" mass="60328">MLGKPHHHDAPDVSSPVLHYTNAVQRNDLQTLAATTRSDQHASDPRTISLLGLQRPRTSEGRDRRPNLRIAIPPMDDLPLPPVIHDGGYESDGSNLIGIALGSPRLVHRRNGAQGEQQHHQSEKRRYHPALEKPKRPLQRKPSKWRKIGGLFKHKNAAPNQVRNHKHKPPGCGSEPDSGVEDKGNCFGGATGGKIKSCLEAKRRLKAENASAHASANAKSAAKGDDGSKGDDSAPMLEVEIPDAQMERYSVMFGGLFGQRKASRSKTMDEVIASSRINGSPETQRPRRTTSPTRSRTPSFSLFPTTQVSKASKVLGTSNIPRGPSPLVRSQTLPTGQEQESLLNAHSPLPSPMSFKSRTSEVSSNIASNGPEKRVSINIGKDTIFNDTNPFSDNDNDHDQKPQKPFSINTDLEPQSPNTHNPSTASSPVLSPLDATRDKINSILSPAPMPEDDNENNNKNTNKNDPKAESQDPEPENDTENIPKIEISVARSVSVSKSKKKQVLVPIGPRNDRLTPDGLGVSERKGKTPQVMDGYFGHRPGTSQDVRIESVLSA</sequence>
<feature type="region of interest" description="Disordered" evidence="1">
    <location>
        <begin position="35"/>
        <end position="65"/>
    </location>
</feature>
<dbReference type="STRING" id="573508.A0A1E3BFE7"/>
<evidence type="ECO:0000256" key="1">
    <source>
        <dbReference type="SAM" id="MobiDB-lite"/>
    </source>
</evidence>
<dbReference type="EMBL" id="JXNT01000004">
    <property type="protein sequence ID" value="ODM19647.1"/>
    <property type="molecule type" value="Genomic_DNA"/>
</dbReference>
<dbReference type="AlphaFoldDB" id="A0A1E3BFE7"/>
<feature type="region of interest" description="Disordered" evidence="1">
    <location>
        <begin position="155"/>
        <end position="179"/>
    </location>
</feature>
<feature type="compositionally biased region" description="Low complexity" evidence="1">
    <location>
        <begin position="210"/>
        <end position="221"/>
    </location>
</feature>
<protein>
    <submittedName>
        <fullName evidence="2">Uncharacterized protein</fullName>
    </submittedName>
</protein>
<name>A0A1E3BFE7_ASPCR</name>
<comment type="caution">
    <text evidence="2">The sequence shown here is derived from an EMBL/GenBank/DDBJ whole genome shotgun (WGS) entry which is preliminary data.</text>
</comment>
<dbReference type="OrthoDB" id="5404004at2759"/>
<feature type="region of interest" description="Disordered" evidence="1">
    <location>
        <begin position="210"/>
        <end position="235"/>
    </location>
</feature>
<feature type="compositionally biased region" description="Basic and acidic residues" evidence="1">
    <location>
        <begin position="222"/>
        <end position="232"/>
    </location>
</feature>
<evidence type="ECO:0000313" key="2">
    <source>
        <dbReference type="EMBL" id="ODM19647.1"/>
    </source>
</evidence>
<feature type="compositionally biased region" description="Polar residues" evidence="1">
    <location>
        <begin position="406"/>
        <end position="429"/>
    </location>
</feature>
<proteinExistence type="predicted"/>
<keyword evidence="3" id="KW-1185">Reference proteome</keyword>
<feature type="compositionally biased region" description="Polar residues" evidence="1">
    <location>
        <begin position="354"/>
        <end position="368"/>
    </location>
</feature>
<feature type="region of interest" description="Disordered" evidence="1">
    <location>
        <begin position="110"/>
        <end position="142"/>
    </location>
</feature>
<feature type="region of interest" description="Disordered" evidence="1">
    <location>
        <begin position="261"/>
        <end position="542"/>
    </location>
</feature>
<feature type="compositionally biased region" description="Polar residues" evidence="1">
    <location>
        <begin position="328"/>
        <end position="344"/>
    </location>
</feature>
<organism evidence="2 3">
    <name type="scientific">Aspergillus cristatus</name>
    <name type="common">Chinese Fuzhuan brick tea-fermentation fungus</name>
    <name type="synonym">Eurotium cristatum</name>
    <dbReference type="NCBI Taxonomy" id="573508"/>
    <lineage>
        <taxon>Eukaryota</taxon>
        <taxon>Fungi</taxon>
        <taxon>Dikarya</taxon>
        <taxon>Ascomycota</taxon>
        <taxon>Pezizomycotina</taxon>
        <taxon>Eurotiomycetes</taxon>
        <taxon>Eurotiomycetidae</taxon>
        <taxon>Eurotiales</taxon>
        <taxon>Aspergillaceae</taxon>
        <taxon>Aspergillus</taxon>
        <taxon>Aspergillus subgen. Aspergillus</taxon>
    </lineage>
</organism>
<evidence type="ECO:0000313" key="3">
    <source>
        <dbReference type="Proteomes" id="UP000094569"/>
    </source>
</evidence>
<reference evidence="2 3" key="1">
    <citation type="journal article" date="2016" name="BMC Genomics">
        <title>Comparative genomic and transcriptomic analyses of the Fuzhuan brick tea-fermentation fungus Aspergillus cristatus.</title>
        <authorList>
            <person name="Ge Y."/>
            <person name="Wang Y."/>
            <person name="Liu Y."/>
            <person name="Tan Y."/>
            <person name="Ren X."/>
            <person name="Zhang X."/>
            <person name="Hyde K.D."/>
            <person name="Liu Y."/>
            <person name="Liu Z."/>
        </authorList>
    </citation>
    <scope>NUCLEOTIDE SEQUENCE [LARGE SCALE GENOMIC DNA]</scope>
    <source>
        <strain evidence="2 3">GZAAS20.1005</strain>
    </source>
</reference>
<dbReference type="VEuPathDB" id="FungiDB:SI65_04632"/>
<accession>A0A1E3BFE7</accession>
<feature type="compositionally biased region" description="Low complexity" evidence="1">
    <location>
        <begin position="289"/>
        <end position="301"/>
    </location>
</feature>
<feature type="compositionally biased region" description="Polar residues" evidence="1">
    <location>
        <begin position="302"/>
        <end position="320"/>
    </location>
</feature>
<dbReference type="Proteomes" id="UP000094569">
    <property type="component" value="Unassembled WGS sequence"/>
</dbReference>